<keyword evidence="1" id="KW-0378">Hydrolase</keyword>
<protein>
    <recommendedName>
        <fullName evidence="2">Nudix hydrolase domain-containing protein</fullName>
    </recommendedName>
</protein>
<dbReference type="Pfam" id="PF00293">
    <property type="entry name" value="NUDIX"/>
    <property type="match status" value="1"/>
</dbReference>
<organism evidence="3">
    <name type="scientific">marine metagenome</name>
    <dbReference type="NCBI Taxonomy" id="408172"/>
    <lineage>
        <taxon>unclassified sequences</taxon>
        <taxon>metagenomes</taxon>
        <taxon>ecological metagenomes</taxon>
    </lineage>
</organism>
<dbReference type="EMBL" id="UINC01019209">
    <property type="protein sequence ID" value="SVA81231.1"/>
    <property type="molecule type" value="Genomic_DNA"/>
</dbReference>
<dbReference type="InterPro" id="IPR020476">
    <property type="entry name" value="Nudix_hydrolase"/>
</dbReference>
<dbReference type="PRINTS" id="PR00502">
    <property type="entry name" value="NUDIXFAMILY"/>
</dbReference>
<evidence type="ECO:0000256" key="1">
    <source>
        <dbReference type="ARBA" id="ARBA00022801"/>
    </source>
</evidence>
<name>A0A381YX79_9ZZZZ</name>
<dbReference type="PANTHER" id="PTHR43736">
    <property type="entry name" value="ADP-RIBOSE PYROPHOSPHATASE"/>
    <property type="match status" value="1"/>
</dbReference>
<dbReference type="SUPFAM" id="SSF55811">
    <property type="entry name" value="Nudix"/>
    <property type="match status" value="1"/>
</dbReference>
<evidence type="ECO:0000313" key="3">
    <source>
        <dbReference type="EMBL" id="SVA81231.1"/>
    </source>
</evidence>
<proteinExistence type="predicted"/>
<dbReference type="InterPro" id="IPR000086">
    <property type="entry name" value="NUDIX_hydrolase_dom"/>
</dbReference>
<feature type="non-terminal residue" evidence="3">
    <location>
        <position position="1"/>
    </location>
</feature>
<dbReference type="CDD" id="cd04673">
    <property type="entry name" value="NUDIX_ADPRase"/>
    <property type="match status" value="1"/>
</dbReference>
<feature type="domain" description="Nudix hydrolase" evidence="2">
    <location>
        <begin position="1"/>
        <end position="126"/>
    </location>
</feature>
<dbReference type="PROSITE" id="PS00893">
    <property type="entry name" value="NUDIX_BOX"/>
    <property type="match status" value="1"/>
</dbReference>
<dbReference type="InterPro" id="IPR015797">
    <property type="entry name" value="NUDIX_hydrolase-like_dom_sf"/>
</dbReference>
<dbReference type="Gene3D" id="3.90.79.10">
    <property type="entry name" value="Nucleoside Triphosphate Pyrophosphohydrolase"/>
    <property type="match status" value="1"/>
</dbReference>
<accession>A0A381YX79</accession>
<reference evidence="3" key="1">
    <citation type="submission" date="2018-05" db="EMBL/GenBank/DDBJ databases">
        <authorList>
            <person name="Lanie J.A."/>
            <person name="Ng W.-L."/>
            <person name="Kazmierczak K.M."/>
            <person name="Andrzejewski T.M."/>
            <person name="Davidsen T.M."/>
            <person name="Wayne K.J."/>
            <person name="Tettelin H."/>
            <person name="Glass J.I."/>
            <person name="Rusch D."/>
            <person name="Podicherti R."/>
            <person name="Tsui H.-C.T."/>
            <person name="Winkler M.E."/>
        </authorList>
    </citation>
    <scope>NUCLEOTIDE SEQUENCE</scope>
</reference>
<dbReference type="PROSITE" id="PS51462">
    <property type="entry name" value="NUDIX"/>
    <property type="match status" value="1"/>
</dbReference>
<dbReference type="GO" id="GO:0016787">
    <property type="term" value="F:hydrolase activity"/>
    <property type="evidence" value="ECO:0007669"/>
    <property type="project" value="UniProtKB-KW"/>
</dbReference>
<dbReference type="InterPro" id="IPR020084">
    <property type="entry name" value="NUDIX_hydrolase_CS"/>
</dbReference>
<sequence length="132" mass="14652">VGVIVLRNEEVLLVQRGKSPNKGHWSIPGGKQRLGETIFQAARREIFEETGVKVDQLALIDVVDIIIPDGEGKIRYHYTVVDFQGQWLSGECRSGDDAHAVKWFKLNELGSLSLSEKAKGIILKAANRSDLI</sequence>
<dbReference type="PANTHER" id="PTHR43736:SF1">
    <property type="entry name" value="DIHYDRONEOPTERIN TRIPHOSPHATE DIPHOSPHATASE"/>
    <property type="match status" value="1"/>
</dbReference>
<dbReference type="AlphaFoldDB" id="A0A381YX79"/>
<evidence type="ECO:0000259" key="2">
    <source>
        <dbReference type="PROSITE" id="PS51462"/>
    </source>
</evidence>
<gene>
    <name evidence="3" type="ORF">METZ01_LOCUS134085</name>
</gene>